<keyword evidence="6" id="KW-0653">Protein transport</keyword>
<evidence type="ECO:0000256" key="6">
    <source>
        <dbReference type="ARBA" id="ARBA00022927"/>
    </source>
</evidence>
<dbReference type="STRING" id="42249.A0A317SWD1"/>
<dbReference type="GO" id="GO:0008320">
    <property type="term" value="F:protein transmembrane transporter activity"/>
    <property type="evidence" value="ECO:0007669"/>
    <property type="project" value="TreeGrafter"/>
</dbReference>
<dbReference type="GO" id="GO:0030150">
    <property type="term" value="P:protein import into mitochondrial matrix"/>
    <property type="evidence" value="ECO:0007669"/>
    <property type="project" value="TreeGrafter"/>
</dbReference>
<dbReference type="Pfam" id="PF02466">
    <property type="entry name" value="Tim17"/>
    <property type="match status" value="1"/>
</dbReference>
<proteinExistence type="inferred from homology"/>
<gene>
    <name evidence="11" type="ORF">C7212DRAFT_276471</name>
</gene>
<evidence type="ECO:0000256" key="2">
    <source>
        <dbReference type="ARBA" id="ARBA00008444"/>
    </source>
</evidence>
<sequence length="114" mass="11075">IKSRAPISGGSFGIWGGVYSAFECLLKGVRSTEDPLNAVLSGFLTGGILALRRGVRAAGGSAVGGAALLATIEGVGVGLDRVAVLGVLGGSAGAGTAAGGLLKEVVAPENFTFC</sequence>
<evidence type="ECO:0000256" key="5">
    <source>
        <dbReference type="ARBA" id="ARBA00022792"/>
    </source>
</evidence>
<comment type="caution">
    <text evidence="11">The sequence shown here is derived from an EMBL/GenBank/DDBJ whole genome shotgun (WGS) entry which is preliminary data.</text>
</comment>
<accession>A0A317SWD1</accession>
<keyword evidence="3" id="KW-0813">Transport</keyword>
<evidence type="ECO:0000256" key="3">
    <source>
        <dbReference type="ARBA" id="ARBA00022448"/>
    </source>
</evidence>
<keyword evidence="9" id="KW-0496">Mitochondrion</keyword>
<evidence type="ECO:0008006" key="13">
    <source>
        <dbReference type="Google" id="ProtNLM"/>
    </source>
</evidence>
<organism evidence="11 12">
    <name type="scientific">Tuber magnatum</name>
    <name type="common">white Piedmont truffle</name>
    <dbReference type="NCBI Taxonomy" id="42249"/>
    <lineage>
        <taxon>Eukaryota</taxon>
        <taxon>Fungi</taxon>
        <taxon>Dikarya</taxon>
        <taxon>Ascomycota</taxon>
        <taxon>Pezizomycotina</taxon>
        <taxon>Pezizomycetes</taxon>
        <taxon>Pezizales</taxon>
        <taxon>Tuberaceae</taxon>
        <taxon>Tuber</taxon>
    </lineage>
</organism>
<keyword evidence="7" id="KW-1133">Transmembrane helix</keyword>
<reference evidence="11 12" key="1">
    <citation type="submission" date="2018-03" db="EMBL/GenBank/DDBJ databases">
        <title>Genomes of Pezizomycetes fungi and the evolution of truffles.</title>
        <authorList>
            <person name="Murat C."/>
            <person name="Payen T."/>
            <person name="Noel B."/>
            <person name="Kuo A."/>
            <person name="Martin F.M."/>
        </authorList>
    </citation>
    <scope>NUCLEOTIDE SEQUENCE [LARGE SCALE GENOMIC DNA]</scope>
    <source>
        <strain evidence="11">091103-1</strain>
    </source>
</reference>
<evidence type="ECO:0000256" key="10">
    <source>
        <dbReference type="ARBA" id="ARBA00023136"/>
    </source>
</evidence>
<evidence type="ECO:0000256" key="7">
    <source>
        <dbReference type="ARBA" id="ARBA00022989"/>
    </source>
</evidence>
<evidence type="ECO:0000313" key="11">
    <source>
        <dbReference type="EMBL" id="PWW78574.1"/>
    </source>
</evidence>
<dbReference type="PANTHER" id="PTHR10485:SF0">
    <property type="entry name" value="AT05822P-RELATED"/>
    <property type="match status" value="1"/>
</dbReference>
<dbReference type="Proteomes" id="UP000246991">
    <property type="component" value="Unassembled WGS sequence"/>
</dbReference>
<dbReference type="GO" id="GO:0005744">
    <property type="term" value="C:TIM23 mitochondrial import inner membrane translocase complex"/>
    <property type="evidence" value="ECO:0007669"/>
    <property type="project" value="TreeGrafter"/>
</dbReference>
<dbReference type="OrthoDB" id="2261329at2759"/>
<evidence type="ECO:0000256" key="9">
    <source>
        <dbReference type="ARBA" id="ARBA00023128"/>
    </source>
</evidence>
<protein>
    <recommendedName>
        <fullName evidence="13">Mitochondrial import inner membrane translocase, subunit Tim17/22</fullName>
    </recommendedName>
</protein>
<keyword evidence="10" id="KW-0472">Membrane</keyword>
<evidence type="ECO:0000313" key="12">
    <source>
        <dbReference type="Proteomes" id="UP000246991"/>
    </source>
</evidence>
<keyword evidence="12" id="KW-1185">Reference proteome</keyword>
<keyword evidence="4" id="KW-0812">Transmembrane</keyword>
<evidence type="ECO:0000256" key="4">
    <source>
        <dbReference type="ARBA" id="ARBA00022692"/>
    </source>
</evidence>
<name>A0A317SWD1_9PEZI</name>
<comment type="similarity">
    <text evidence="2">Belongs to the Tim17/Tim22/Tim23 family.</text>
</comment>
<keyword evidence="8" id="KW-0811">Translocation</keyword>
<dbReference type="EMBL" id="PYWC01000014">
    <property type="protein sequence ID" value="PWW78574.1"/>
    <property type="molecule type" value="Genomic_DNA"/>
</dbReference>
<evidence type="ECO:0000256" key="1">
    <source>
        <dbReference type="ARBA" id="ARBA00004448"/>
    </source>
</evidence>
<feature type="non-terminal residue" evidence="11">
    <location>
        <position position="1"/>
    </location>
</feature>
<evidence type="ECO:0000256" key="8">
    <source>
        <dbReference type="ARBA" id="ARBA00023010"/>
    </source>
</evidence>
<dbReference type="AlphaFoldDB" id="A0A317SWD1"/>
<comment type="subcellular location">
    <subcellularLocation>
        <location evidence="1">Mitochondrion inner membrane</location>
        <topology evidence="1">Multi-pass membrane protein</topology>
    </subcellularLocation>
</comment>
<dbReference type="PANTHER" id="PTHR10485">
    <property type="entry name" value="MITOCHONDRIAL IMPORT INNER MEMBRANE TRANSLOCASE SUBUNIT TIM-17"/>
    <property type="match status" value="1"/>
</dbReference>
<keyword evidence="5" id="KW-0999">Mitochondrion inner membrane</keyword>